<keyword evidence="3 7" id="KW-0217">Developmental protein</keyword>
<reference evidence="9 10" key="1">
    <citation type="journal article" date="2023" name="Plants (Basel)">
        <title>Bridging the Gap: Combining Genomics and Transcriptomics Approaches to Understand Stylosanthes scabra, an Orphan Legume from the Brazilian Caatinga.</title>
        <authorList>
            <person name="Ferreira-Neto J.R.C."/>
            <person name="da Silva M.D."/>
            <person name="Binneck E."/>
            <person name="de Melo N.F."/>
            <person name="da Silva R.H."/>
            <person name="de Melo A.L.T.M."/>
            <person name="Pandolfi V."/>
            <person name="Bustamante F.O."/>
            <person name="Brasileiro-Vidal A.C."/>
            <person name="Benko-Iseppon A.M."/>
        </authorList>
    </citation>
    <scope>NUCLEOTIDE SEQUENCE [LARGE SCALE GENOMIC DNA]</scope>
    <source>
        <tissue evidence="9">Leaves</tissue>
    </source>
</reference>
<organism evidence="9 10">
    <name type="scientific">Stylosanthes scabra</name>
    <dbReference type="NCBI Taxonomy" id="79078"/>
    <lineage>
        <taxon>Eukaryota</taxon>
        <taxon>Viridiplantae</taxon>
        <taxon>Streptophyta</taxon>
        <taxon>Embryophyta</taxon>
        <taxon>Tracheophyta</taxon>
        <taxon>Spermatophyta</taxon>
        <taxon>Magnoliopsida</taxon>
        <taxon>eudicotyledons</taxon>
        <taxon>Gunneridae</taxon>
        <taxon>Pentapetalae</taxon>
        <taxon>rosids</taxon>
        <taxon>fabids</taxon>
        <taxon>Fabales</taxon>
        <taxon>Fabaceae</taxon>
        <taxon>Papilionoideae</taxon>
        <taxon>50 kb inversion clade</taxon>
        <taxon>dalbergioids sensu lato</taxon>
        <taxon>Dalbergieae</taxon>
        <taxon>Pterocarpus clade</taxon>
        <taxon>Stylosanthes</taxon>
    </lineage>
</organism>
<keyword evidence="10" id="KW-1185">Reference proteome</keyword>
<evidence type="ECO:0000256" key="2">
    <source>
        <dbReference type="ARBA" id="ARBA00008127"/>
    </source>
</evidence>
<keyword evidence="4 7" id="KW-0964">Secreted</keyword>
<proteinExistence type="inferred from homology"/>
<accession>A0ABU6RNI7</accession>
<feature type="region of interest" description="Disordered" evidence="8">
    <location>
        <begin position="30"/>
        <end position="56"/>
    </location>
</feature>
<dbReference type="PANTHER" id="PTHR33109:SF3">
    <property type="entry name" value="EPIDERMAL PATTERNING FACTOR-LIKE PROTEIN"/>
    <property type="match status" value="1"/>
</dbReference>
<evidence type="ECO:0000256" key="8">
    <source>
        <dbReference type="SAM" id="MobiDB-lite"/>
    </source>
</evidence>
<evidence type="ECO:0000256" key="6">
    <source>
        <dbReference type="ARBA" id="ARBA00023157"/>
    </source>
</evidence>
<comment type="function">
    <text evidence="7">Controls stomatal patterning.</text>
</comment>
<dbReference type="InterPro" id="IPR039455">
    <property type="entry name" value="EPFL"/>
</dbReference>
<dbReference type="Proteomes" id="UP001341840">
    <property type="component" value="Unassembled WGS sequence"/>
</dbReference>
<evidence type="ECO:0000313" key="9">
    <source>
        <dbReference type="EMBL" id="MED6125465.1"/>
    </source>
</evidence>
<feature type="signal peptide" evidence="7">
    <location>
        <begin position="1"/>
        <end position="22"/>
    </location>
</feature>
<evidence type="ECO:0000256" key="7">
    <source>
        <dbReference type="RuleBase" id="RU367102"/>
    </source>
</evidence>
<name>A0ABU6RNI7_9FABA</name>
<comment type="similarity">
    <text evidence="2 7">Belongs to the plant cysteine rich small secretory peptide family. Epidermal patterning factor subfamily.</text>
</comment>
<evidence type="ECO:0000256" key="1">
    <source>
        <dbReference type="ARBA" id="ARBA00004613"/>
    </source>
</evidence>
<comment type="subcellular location">
    <subcellularLocation>
        <location evidence="1 7">Secreted</location>
    </subcellularLocation>
</comment>
<protein>
    <recommendedName>
        <fullName evidence="7">Epidermal patterning factor-like protein</fullName>
    </recommendedName>
</protein>
<comment type="caution">
    <text evidence="9">The sequence shown here is derived from an EMBL/GenBank/DDBJ whole genome shotgun (WGS) entry which is preliminary data.</text>
</comment>
<evidence type="ECO:0000256" key="3">
    <source>
        <dbReference type="ARBA" id="ARBA00022473"/>
    </source>
</evidence>
<evidence type="ECO:0000256" key="4">
    <source>
        <dbReference type="ARBA" id="ARBA00022525"/>
    </source>
</evidence>
<dbReference type="Pfam" id="PF17181">
    <property type="entry name" value="EPF"/>
    <property type="match status" value="1"/>
</dbReference>
<sequence>MKGRFLCFLLLVLQSVSLVSVAKKPFPPGHAMSHDPGANDSPSPKSSSPPPYTTIESEKDVMVSRKCEEVGNNNKRKMGVGYLKALNKIGSSPPSCEHKCYGCTPCEPIQVPSTGKRTHQIQYANYEPESWKCKCGPFFYSP</sequence>
<keyword evidence="5 7" id="KW-0732">Signal</keyword>
<keyword evidence="6" id="KW-1015">Disulfide bond</keyword>
<gene>
    <name evidence="9" type="ORF">PIB30_068775</name>
</gene>
<dbReference type="EMBL" id="JASCZI010030951">
    <property type="protein sequence ID" value="MED6125465.1"/>
    <property type="molecule type" value="Genomic_DNA"/>
</dbReference>
<feature type="chain" id="PRO_5044950594" description="Epidermal patterning factor-like protein" evidence="7">
    <location>
        <begin position="23"/>
        <end position="142"/>
    </location>
</feature>
<evidence type="ECO:0000313" key="10">
    <source>
        <dbReference type="Proteomes" id="UP001341840"/>
    </source>
</evidence>
<evidence type="ECO:0000256" key="5">
    <source>
        <dbReference type="ARBA" id="ARBA00022729"/>
    </source>
</evidence>
<dbReference type="PANTHER" id="PTHR33109">
    <property type="entry name" value="EPIDERMAL PATTERNING FACTOR-LIKE PROTEIN 4"/>
    <property type="match status" value="1"/>
</dbReference>